<dbReference type="EMBL" id="JASCZI010242016">
    <property type="protein sequence ID" value="MED6209086.1"/>
    <property type="molecule type" value="Genomic_DNA"/>
</dbReference>
<keyword evidence="2" id="KW-1185">Reference proteome</keyword>
<comment type="caution">
    <text evidence="1">The sequence shown here is derived from an EMBL/GenBank/DDBJ whole genome shotgun (WGS) entry which is preliminary data.</text>
</comment>
<evidence type="ECO:0000313" key="2">
    <source>
        <dbReference type="Proteomes" id="UP001341840"/>
    </source>
</evidence>
<dbReference type="InterPro" id="IPR032675">
    <property type="entry name" value="LRR_dom_sf"/>
</dbReference>
<protein>
    <recommendedName>
        <fullName evidence="3">Leucine-rich repeat domain, L domain-containing protein</fullName>
    </recommendedName>
</protein>
<name>A0ABU6YGN4_9FABA</name>
<dbReference type="SUPFAM" id="SSF52058">
    <property type="entry name" value="L domain-like"/>
    <property type="match status" value="1"/>
</dbReference>
<dbReference type="Gene3D" id="3.80.10.10">
    <property type="entry name" value="Ribonuclease Inhibitor"/>
    <property type="match status" value="1"/>
</dbReference>
<gene>
    <name evidence="1" type="ORF">PIB30_051249</name>
</gene>
<evidence type="ECO:0000313" key="1">
    <source>
        <dbReference type="EMBL" id="MED6209086.1"/>
    </source>
</evidence>
<sequence>MQHQQHHSLHTLLISNSCDSLTSLAFPAFPNLNNLAILRHENLTSLEVSQLQYLQYLFIHGCPKLQSIRVPASLSLLFISECPLLGEGIERKDPLIWPSISHISTIFVDGKWMIFKIPHLENSKKQIGASWSKHNIWRAKEPGQE</sequence>
<dbReference type="Proteomes" id="UP001341840">
    <property type="component" value="Unassembled WGS sequence"/>
</dbReference>
<accession>A0ABU6YGN4</accession>
<proteinExistence type="predicted"/>
<evidence type="ECO:0008006" key="3">
    <source>
        <dbReference type="Google" id="ProtNLM"/>
    </source>
</evidence>
<reference evidence="1 2" key="1">
    <citation type="journal article" date="2023" name="Plants (Basel)">
        <title>Bridging the Gap: Combining Genomics and Transcriptomics Approaches to Understand Stylosanthes scabra, an Orphan Legume from the Brazilian Caatinga.</title>
        <authorList>
            <person name="Ferreira-Neto J.R.C."/>
            <person name="da Silva M.D."/>
            <person name="Binneck E."/>
            <person name="de Melo N.F."/>
            <person name="da Silva R.H."/>
            <person name="de Melo A.L.T.M."/>
            <person name="Pandolfi V."/>
            <person name="Bustamante F.O."/>
            <person name="Brasileiro-Vidal A.C."/>
            <person name="Benko-Iseppon A.M."/>
        </authorList>
    </citation>
    <scope>NUCLEOTIDE SEQUENCE [LARGE SCALE GENOMIC DNA]</scope>
    <source>
        <tissue evidence="1">Leaves</tissue>
    </source>
</reference>
<organism evidence="1 2">
    <name type="scientific">Stylosanthes scabra</name>
    <dbReference type="NCBI Taxonomy" id="79078"/>
    <lineage>
        <taxon>Eukaryota</taxon>
        <taxon>Viridiplantae</taxon>
        <taxon>Streptophyta</taxon>
        <taxon>Embryophyta</taxon>
        <taxon>Tracheophyta</taxon>
        <taxon>Spermatophyta</taxon>
        <taxon>Magnoliopsida</taxon>
        <taxon>eudicotyledons</taxon>
        <taxon>Gunneridae</taxon>
        <taxon>Pentapetalae</taxon>
        <taxon>rosids</taxon>
        <taxon>fabids</taxon>
        <taxon>Fabales</taxon>
        <taxon>Fabaceae</taxon>
        <taxon>Papilionoideae</taxon>
        <taxon>50 kb inversion clade</taxon>
        <taxon>dalbergioids sensu lato</taxon>
        <taxon>Dalbergieae</taxon>
        <taxon>Pterocarpus clade</taxon>
        <taxon>Stylosanthes</taxon>
    </lineage>
</organism>